<dbReference type="EMBL" id="CP019327">
    <property type="protein sequence ID" value="APX97569.1"/>
    <property type="molecule type" value="Genomic_DNA"/>
</dbReference>
<dbReference type="GeneID" id="30957009"/>
<dbReference type="EMBL" id="FTNP01000005">
    <property type="protein sequence ID" value="SIR95931.1"/>
    <property type="molecule type" value="Genomic_DNA"/>
</dbReference>
<dbReference type="RefSeq" id="WP_076583147.1">
    <property type="nucleotide sequence ID" value="NZ_CP019327.1"/>
</dbReference>
<dbReference type="AlphaFoldDB" id="A0A1N7F6G5"/>
<reference evidence="2 3" key="2">
    <citation type="submission" date="2017-01" db="EMBL/GenBank/DDBJ databases">
        <authorList>
            <person name="Mah S.A."/>
            <person name="Swanson W.J."/>
            <person name="Moy G.W."/>
            <person name="Vacquier V.D."/>
        </authorList>
    </citation>
    <scope>NUCLEOTIDE SEQUENCE [LARGE SCALE GENOMIC DNA]</scope>
    <source>
        <strain evidence="2 3">CGMCC 1.8909</strain>
    </source>
</reference>
<name>A0A1N7F6G5_9EURY</name>
<accession>A0A1N7F6G5</accession>
<sequence>MSRPTVFPSITPSDSVSYYSSDELETWDYQVLRKVATKVPTDEISGNDMKGDIAFFLAHNYTAGEIDQFRKRVE</sequence>
<dbReference type="KEGG" id="hda:BB347_13660"/>
<organism evidence="2 3">
    <name type="scientific">Natronorubrum daqingense</name>
    <dbReference type="NCBI Taxonomy" id="588898"/>
    <lineage>
        <taxon>Archaea</taxon>
        <taxon>Methanobacteriati</taxon>
        <taxon>Methanobacteriota</taxon>
        <taxon>Stenosarchaea group</taxon>
        <taxon>Halobacteria</taxon>
        <taxon>Halobacteriales</taxon>
        <taxon>Natrialbaceae</taxon>
        <taxon>Natronorubrum</taxon>
    </lineage>
</organism>
<evidence type="ECO:0000313" key="1">
    <source>
        <dbReference type="EMBL" id="APX97569.1"/>
    </source>
</evidence>
<dbReference type="Proteomes" id="UP000187321">
    <property type="component" value="Chromosome"/>
</dbReference>
<evidence type="ECO:0000313" key="3">
    <source>
        <dbReference type="Proteomes" id="UP000185687"/>
    </source>
</evidence>
<evidence type="ECO:0000313" key="2">
    <source>
        <dbReference type="EMBL" id="SIR95931.1"/>
    </source>
</evidence>
<dbReference type="Proteomes" id="UP000185687">
    <property type="component" value="Unassembled WGS sequence"/>
</dbReference>
<protein>
    <submittedName>
        <fullName evidence="2">Uncharacterized protein</fullName>
    </submittedName>
</protein>
<evidence type="ECO:0000313" key="4">
    <source>
        <dbReference type="Proteomes" id="UP000187321"/>
    </source>
</evidence>
<dbReference type="STRING" id="588898.BB347_13660"/>
<reference evidence="1 4" key="1">
    <citation type="submission" date="2017-01" db="EMBL/GenBank/DDBJ databases">
        <title>Complete genome sequence of Haloterrigena daqingensis type strain (JX313T).</title>
        <authorList>
            <person name="Shuang W."/>
        </authorList>
    </citation>
    <scope>NUCLEOTIDE SEQUENCE [LARGE SCALE GENOMIC DNA]</scope>
    <source>
        <strain evidence="1 4">JX313</strain>
    </source>
</reference>
<proteinExistence type="predicted"/>
<keyword evidence="3" id="KW-1185">Reference proteome</keyword>
<gene>
    <name evidence="1" type="ORF">BB347_13660</name>
    <name evidence="2" type="ORF">SAMN05421809_3050</name>
</gene>